<dbReference type="InterPro" id="IPR003386">
    <property type="entry name" value="LACT/PDAT_acylTrfase"/>
</dbReference>
<dbReference type="InterPro" id="IPR001594">
    <property type="entry name" value="Palmitoyltrfase_DHHC"/>
</dbReference>
<feature type="region of interest" description="Disordered" evidence="6">
    <location>
        <begin position="703"/>
        <end position="732"/>
    </location>
</feature>
<evidence type="ECO:0000256" key="1">
    <source>
        <dbReference type="ARBA" id="ARBA00004141"/>
    </source>
</evidence>
<dbReference type="InterPro" id="IPR029058">
    <property type="entry name" value="AB_hydrolase_fold"/>
</dbReference>
<protein>
    <recommendedName>
        <fullName evidence="5">Palmitoyltransferase</fullName>
        <ecNumber evidence="5">2.3.1.225</ecNumber>
    </recommendedName>
</protein>
<feature type="transmembrane region" description="Helical" evidence="5">
    <location>
        <begin position="420"/>
        <end position="442"/>
    </location>
</feature>
<keyword evidence="3 5" id="KW-1133">Transmembrane helix</keyword>
<feature type="domain" description="Palmitoyltransferase DHHC" evidence="7">
    <location>
        <begin position="471"/>
        <end position="549"/>
    </location>
</feature>
<evidence type="ECO:0000313" key="8">
    <source>
        <dbReference type="EMBL" id="CAD7629391.1"/>
    </source>
</evidence>
<evidence type="ECO:0000256" key="2">
    <source>
        <dbReference type="ARBA" id="ARBA00022692"/>
    </source>
</evidence>
<keyword evidence="2 5" id="KW-0812">Transmembrane</keyword>
<feature type="transmembrane region" description="Helical" evidence="5">
    <location>
        <begin position="388"/>
        <end position="408"/>
    </location>
</feature>
<dbReference type="EMBL" id="OC861370">
    <property type="protein sequence ID" value="CAD7629391.1"/>
    <property type="molecule type" value="Genomic_DNA"/>
</dbReference>
<dbReference type="PANTHER" id="PTHR11440">
    <property type="entry name" value="LECITHIN-CHOLESTEROL ACYLTRANSFERASE-RELATED"/>
    <property type="match status" value="1"/>
</dbReference>
<sequence length="822" mass="93561">MIPGDGGSQIDAKLDKAEVPHYFCDKKTDEYFNLWLNLALLVPFVIDCWIDNMKLVYDNTTRTTSNSIGVETQVPGLGNTSTVEYVDPSRVPVSGYFNNLVAQLVKFGYERGVTLRGAPYDFRKAPNELSDYLDQVKALVQDTYEKNNKTKAILLCHSMGCPTMLYLLNSQTQRWKDKYVKSLVTLAGPWGGAVKSLKAFASGDNFGVVVVPSLTIREDERTFPSLAYLLPSDKVWEADEVLMESTLRNYTVSNYRDFFEDINYMTGYNMWLDVRNLTYNMTPPGVEVHCLHGHGLDTMHKLVYNKGKFPDSQPHVVYGDGDGTVNVKSLNACLQWKGKQKQNVFHQSYVNSDHMLIMSDPRVLYIITTDPNRQNPIRVNGWTYPFHWLQIIAWIFYLLMSLICFTFIVPTLPNTTIRCVVLGIKVFLFIVHFITHVFAVTINPVDNNVAEKLDASRDRPKFDRSKHSHVIENQFCYICETTVGSKSKHCSLCNKCVSEFDHHCKWLNNCVGGKNYRWFIYCVVSALLGSVVIFINCLVLTIAYFSADSWLYQCMGLSTYEFVVNHRKDKPKKSLMSGMLNDSERNKLVNYLTRLQKLMAIVVCTKKRVKPSDIADINSPNHMKRSKDQQFIESVVKDVTNGENGETFEISDVMKSIENSNNEMKAKNETMFSPQKSGQQIERQLNELNKNNEKFVKKINPEIDTTTASPKAKTSPEAGVVSDGSDGVAKSEPIFKPLNESLDDSGRTSRLSFVNKSDFIVPSVWSESGFASIPSNQLYIRYNTYKQNDNNVRLNRLHRKRQQINHEMNANNDNTNTITTNA</sequence>
<reference evidence="8" key="1">
    <citation type="submission" date="2020-11" db="EMBL/GenBank/DDBJ databases">
        <authorList>
            <person name="Tran Van P."/>
        </authorList>
    </citation>
    <scope>NUCLEOTIDE SEQUENCE</scope>
</reference>
<name>A0A7R9KU12_9ACAR</name>
<dbReference type="OrthoDB" id="190846at2759"/>
<keyword evidence="5" id="KW-0808">Transferase</keyword>
<dbReference type="Pfam" id="PF01529">
    <property type="entry name" value="DHHC"/>
    <property type="match status" value="1"/>
</dbReference>
<dbReference type="AlphaFoldDB" id="A0A7R9KU12"/>
<proteinExistence type="inferred from homology"/>
<comment type="catalytic activity">
    <reaction evidence="5">
        <text>L-cysteinyl-[protein] + hexadecanoyl-CoA = S-hexadecanoyl-L-cysteinyl-[protein] + CoA</text>
        <dbReference type="Rhea" id="RHEA:36683"/>
        <dbReference type="Rhea" id="RHEA-COMP:10131"/>
        <dbReference type="Rhea" id="RHEA-COMP:11032"/>
        <dbReference type="ChEBI" id="CHEBI:29950"/>
        <dbReference type="ChEBI" id="CHEBI:57287"/>
        <dbReference type="ChEBI" id="CHEBI:57379"/>
        <dbReference type="ChEBI" id="CHEBI:74151"/>
        <dbReference type="EC" id="2.3.1.225"/>
    </reaction>
</comment>
<dbReference type="EMBL" id="CAJPIZ010006795">
    <property type="protein sequence ID" value="CAG2109821.1"/>
    <property type="molecule type" value="Genomic_DNA"/>
</dbReference>
<comment type="similarity">
    <text evidence="5">Belongs to the DHHC palmitoyltransferase family.</text>
</comment>
<evidence type="ECO:0000256" key="3">
    <source>
        <dbReference type="ARBA" id="ARBA00022989"/>
    </source>
</evidence>
<dbReference type="Pfam" id="PF02450">
    <property type="entry name" value="LCAT"/>
    <property type="match status" value="1"/>
</dbReference>
<comment type="domain">
    <text evidence="5">The DHHC domain is required for palmitoyltransferase activity.</text>
</comment>
<dbReference type="GO" id="GO:0019706">
    <property type="term" value="F:protein-cysteine S-palmitoyltransferase activity"/>
    <property type="evidence" value="ECO:0007669"/>
    <property type="project" value="UniProtKB-EC"/>
</dbReference>
<keyword evidence="5" id="KW-0012">Acyltransferase</keyword>
<accession>A0A7R9KU12</accession>
<dbReference type="EC" id="2.3.1.225" evidence="5"/>
<dbReference type="Gene3D" id="3.40.50.1820">
    <property type="entry name" value="alpha/beta hydrolase"/>
    <property type="match status" value="2"/>
</dbReference>
<gene>
    <name evidence="8" type="ORF">OSB1V03_LOCUS9808</name>
</gene>
<dbReference type="GO" id="GO:0006629">
    <property type="term" value="P:lipid metabolic process"/>
    <property type="evidence" value="ECO:0007669"/>
    <property type="project" value="InterPro"/>
</dbReference>
<feature type="transmembrane region" description="Helical" evidence="5">
    <location>
        <begin position="518"/>
        <end position="545"/>
    </location>
</feature>
<evidence type="ECO:0000259" key="7">
    <source>
        <dbReference type="Pfam" id="PF01529"/>
    </source>
</evidence>
<evidence type="ECO:0000256" key="6">
    <source>
        <dbReference type="SAM" id="MobiDB-lite"/>
    </source>
</evidence>
<dbReference type="PROSITE" id="PS50216">
    <property type="entry name" value="DHHC"/>
    <property type="match status" value="1"/>
</dbReference>
<dbReference type="Proteomes" id="UP000759131">
    <property type="component" value="Unassembled WGS sequence"/>
</dbReference>
<dbReference type="GO" id="GO:0016020">
    <property type="term" value="C:membrane"/>
    <property type="evidence" value="ECO:0007669"/>
    <property type="project" value="UniProtKB-SubCell"/>
</dbReference>
<evidence type="ECO:0000313" key="9">
    <source>
        <dbReference type="Proteomes" id="UP000759131"/>
    </source>
</evidence>
<dbReference type="SUPFAM" id="SSF53474">
    <property type="entry name" value="alpha/beta-Hydrolases"/>
    <property type="match status" value="1"/>
</dbReference>
<keyword evidence="4 5" id="KW-0472">Membrane</keyword>
<evidence type="ECO:0000256" key="4">
    <source>
        <dbReference type="ARBA" id="ARBA00023136"/>
    </source>
</evidence>
<dbReference type="GO" id="GO:0008374">
    <property type="term" value="F:O-acyltransferase activity"/>
    <property type="evidence" value="ECO:0007669"/>
    <property type="project" value="InterPro"/>
</dbReference>
<evidence type="ECO:0000256" key="5">
    <source>
        <dbReference type="RuleBase" id="RU079119"/>
    </source>
</evidence>
<keyword evidence="9" id="KW-1185">Reference proteome</keyword>
<comment type="subcellular location">
    <subcellularLocation>
        <location evidence="1">Membrane</location>
        <topology evidence="1">Multi-pass membrane protein</topology>
    </subcellularLocation>
</comment>
<organism evidence="8">
    <name type="scientific">Medioppia subpectinata</name>
    <dbReference type="NCBI Taxonomy" id="1979941"/>
    <lineage>
        <taxon>Eukaryota</taxon>
        <taxon>Metazoa</taxon>
        <taxon>Ecdysozoa</taxon>
        <taxon>Arthropoda</taxon>
        <taxon>Chelicerata</taxon>
        <taxon>Arachnida</taxon>
        <taxon>Acari</taxon>
        <taxon>Acariformes</taxon>
        <taxon>Sarcoptiformes</taxon>
        <taxon>Oribatida</taxon>
        <taxon>Brachypylina</taxon>
        <taxon>Oppioidea</taxon>
        <taxon>Oppiidae</taxon>
        <taxon>Medioppia</taxon>
    </lineage>
</organism>